<keyword evidence="1" id="KW-0472">Membrane</keyword>
<keyword evidence="1" id="KW-0812">Transmembrane</keyword>
<name>A0A512L600_9PROT</name>
<comment type="caution">
    <text evidence="2">The sequence shown here is derived from an EMBL/GenBank/DDBJ whole genome shotgun (WGS) entry which is preliminary data.</text>
</comment>
<organism evidence="2 3">
    <name type="scientific">Sulfuriferula plumbiphila</name>
    <dbReference type="NCBI Taxonomy" id="171865"/>
    <lineage>
        <taxon>Bacteria</taxon>
        <taxon>Pseudomonadati</taxon>
        <taxon>Pseudomonadota</taxon>
        <taxon>Betaproteobacteria</taxon>
        <taxon>Nitrosomonadales</taxon>
        <taxon>Sulfuricellaceae</taxon>
        <taxon>Sulfuriferula</taxon>
    </lineage>
</organism>
<keyword evidence="3" id="KW-1185">Reference proteome</keyword>
<dbReference type="RefSeq" id="WP_147070874.1">
    <property type="nucleotide sequence ID" value="NZ_AP021884.1"/>
</dbReference>
<protein>
    <recommendedName>
        <fullName evidence="4">Signal transduction histidine kinase</fullName>
    </recommendedName>
</protein>
<dbReference type="OrthoDB" id="8563966at2"/>
<evidence type="ECO:0000256" key="1">
    <source>
        <dbReference type="SAM" id="Phobius"/>
    </source>
</evidence>
<evidence type="ECO:0000313" key="3">
    <source>
        <dbReference type="Proteomes" id="UP000321337"/>
    </source>
</evidence>
<gene>
    <name evidence="2" type="ORF">TPL01_07290</name>
</gene>
<evidence type="ECO:0000313" key="2">
    <source>
        <dbReference type="EMBL" id="GEP29591.1"/>
    </source>
</evidence>
<evidence type="ECO:0008006" key="4">
    <source>
        <dbReference type="Google" id="ProtNLM"/>
    </source>
</evidence>
<keyword evidence="1" id="KW-1133">Transmembrane helix</keyword>
<dbReference type="Proteomes" id="UP000321337">
    <property type="component" value="Unassembled WGS sequence"/>
</dbReference>
<sequence>MKVRTLFLLIVLGATAVFAALNWNAFMAPATLSLGFASVQAPLGLIMLGLLILLTAFFLIFVVYLQTSVLFDTRRHARELQASRELADKAEASRLTELRAFMESELKRQAALDAESRAAVLARLDQLDHDLRAAVEQSGNTVSAYIGQLEDRLDRGAHGLAPRPL</sequence>
<feature type="transmembrane region" description="Helical" evidence="1">
    <location>
        <begin position="43"/>
        <end position="65"/>
    </location>
</feature>
<dbReference type="EMBL" id="BKAD01000007">
    <property type="protein sequence ID" value="GEP29591.1"/>
    <property type="molecule type" value="Genomic_DNA"/>
</dbReference>
<dbReference type="AlphaFoldDB" id="A0A512L600"/>
<proteinExistence type="predicted"/>
<accession>A0A512L600</accession>
<reference evidence="2 3" key="1">
    <citation type="submission" date="2019-07" db="EMBL/GenBank/DDBJ databases">
        <title>Whole genome shotgun sequence of Thiobacillus plumbophilus NBRC 107929.</title>
        <authorList>
            <person name="Hosoyama A."/>
            <person name="Uohara A."/>
            <person name="Ohji S."/>
            <person name="Ichikawa N."/>
        </authorList>
    </citation>
    <scope>NUCLEOTIDE SEQUENCE [LARGE SCALE GENOMIC DNA]</scope>
    <source>
        <strain evidence="2 3">NBRC 107929</strain>
    </source>
</reference>